<dbReference type="Proteomes" id="UP000046784">
    <property type="component" value="Unassembled WGS sequence"/>
</dbReference>
<reference evidence="1 2" key="1">
    <citation type="submission" date="2015-03" db="EMBL/GenBank/DDBJ databases">
        <authorList>
            <consortium name="Pathogen Informatics"/>
            <person name="Murphy D."/>
        </authorList>
    </citation>
    <scope>NUCLEOTIDE SEQUENCE [LARGE SCALE GENOMIC DNA]</scope>
    <source>
        <strain evidence="1 2">3400/83</strain>
    </source>
</reference>
<dbReference type="RefSeq" id="WP_081009523.1">
    <property type="nucleotide sequence ID" value="NZ_CABMMF010000010.1"/>
</dbReference>
<sequence>MAAATVQNSKPAPQSNNIHLRVTKAWQENVSSTPEAMKPNQLNVQPKISASEQSAINKFIESLHATQDKKDLFVLLSKQLRGLSATEHEKFIDGLLNTLKISEHPGDQTLLKEKFNPAYAMYYANSMFVTQINQDILSKFGQVSKDDDDDDDFDEI</sequence>
<gene>
    <name evidence="1" type="ORF">ERS008524_01964</name>
</gene>
<protein>
    <submittedName>
        <fullName evidence="1">Uncharacterized protein</fullName>
    </submittedName>
</protein>
<accession>A0AAI9EMW1</accession>
<dbReference type="AlphaFoldDB" id="A0AAI9EMW1"/>
<name>A0AAI9EMW1_YERFR</name>
<comment type="caution">
    <text evidence="1">The sequence shown here is derived from an EMBL/GenBank/DDBJ whole genome shotgun (WGS) entry which is preliminary data.</text>
</comment>
<evidence type="ECO:0000313" key="2">
    <source>
        <dbReference type="Proteomes" id="UP000046784"/>
    </source>
</evidence>
<organism evidence="1 2">
    <name type="scientific">Yersinia frederiksenii</name>
    <dbReference type="NCBI Taxonomy" id="29484"/>
    <lineage>
        <taxon>Bacteria</taxon>
        <taxon>Pseudomonadati</taxon>
        <taxon>Pseudomonadota</taxon>
        <taxon>Gammaproteobacteria</taxon>
        <taxon>Enterobacterales</taxon>
        <taxon>Yersiniaceae</taxon>
        <taxon>Yersinia</taxon>
    </lineage>
</organism>
<dbReference type="EMBL" id="CGCB01000010">
    <property type="protein sequence ID" value="CFQ99490.1"/>
    <property type="molecule type" value="Genomic_DNA"/>
</dbReference>
<evidence type="ECO:0000313" key="1">
    <source>
        <dbReference type="EMBL" id="CFQ99490.1"/>
    </source>
</evidence>
<proteinExistence type="predicted"/>